<reference evidence="5 6" key="1">
    <citation type="submission" date="2018-08" db="EMBL/GenBank/DDBJ databases">
        <title>Meiothermus hypogaeus DSM 23238 genome sequencing project.</title>
        <authorList>
            <person name="Da Costa M.S."/>
            <person name="Albuquerque L."/>
            <person name="Raposo P."/>
            <person name="Froufe H.J.C."/>
            <person name="Barroso C.S."/>
            <person name="Egas C."/>
        </authorList>
    </citation>
    <scope>NUCLEOTIDE SEQUENCE [LARGE SCALE GENOMIC DNA]</scope>
    <source>
        <strain evidence="5 6">DSM 23238</strain>
    </source>
</reference>
<dbReference type="RefSeq" id="WP_119340984.1">
    <property type="nucleotide sequence ID" value="NZ_QWKY01000029.1"/>
</dbReference>
<dbReference type="InterPro" id="IPR057326">
    <property type="entry name" value="KR_dom"/>
</dbReference>
<accession>A0ABX9MQV0</accession>
<evidence type="ECO:0000256" key="2">
    <source>
        <dbReference type="ARBA" id="ARBA00023002"/>
    </source>
</evidence>
<feature type="domain" description="Ketoreductase" evidence="4">
    <location>
        <begin position="27"/>
        <end position="213"/>
    </location>
</feature>
<keyword evidence="6" id="KW-1185">Reference proteome</keyword>
<dbReference type="GO" id="GO:0016491">
    <property type="term" value="F:oxidoreductase activity"/>
    <property type="evidence" value="ECO:0007669"/>
    <property type="project" value="UniProtKB-KW"/>
</dbReference>
<keyword evidence="2 5" id="KW-0560">Oxidoreductase</keyword>
<evidence type="ECO:0000256" key="1">
    <source>
        <dbReference type="ARBA" id="ARBA00006484"/>
    </source>
</evidence>
<evidence type="ECO:0000313" key="5">
    <source>
        <dbReference type="EMBL" id="RIH77901.1"/>
    </source>
</evidence>
<dbReference type="Gene3D" id="3.40.50.720">
    <property type="entry name" value="NAD(P)-binding Rossmann-like Domain"/>
    <property type="match status" value="1"/>
</dbReference>
<gene>
    <name evidence="5" type="primary">acr1_1</name>
    <name evidence="5" type="ORF">Mhypo_01816</name>
</gene>
<evidence type="ECO:0000259" key="4">
    <source>
        <dbReference type="SMART" id="SM00822"/>
    </source>
</evidence>
<dbReference type="InterPro" id="IPR002347">
    <property type="entry name" value="SDR_fam"/>
</dbReference>
<dbReference type="PANTHER" id="PTHR44196">
    <property type="entry name" value="DEHYDROGENASE/REDUCTASE SDR FAMILY MEMBER 7B"/>
    <property type="match status" value="1"/>
</dbReference>
<evidence type="ECO:0000313" key="6">
    <source>
        <dbReference type="Proteomes" id="UP000265443"/>
    </source>
</evidence>
<dbReference type="SUPFAM" id="SSF51735">
    <property type="entry name" value="NAD(P)-binding Rossmann-fold domains"/>
    <property type="match status" value="1"/>
</dbReference>
<dbReference type="InterPro" id="IPR036291">
    <property type="entry name" value="NAD(P)-bd_dom_sf"/>
</dbReference>
<protein>
    <submittedName>
        <fullName evidence="5">Fatty acyl-CoA reductase</fullName>
        <ecNumber evidence="5">1.2.1.-</ecNumber>
    </submittedName>
</protein>
<sequence length="278" mass="30621">MPVLARLLLALPRCTQLERLGKKVQGRTVLITGASYGIGEAAALLLAQAGAEVLLVARTTEKLREISDRVERAGGRAQAYPTDLYQTDQVAALAKTLLDNHPRIDIVISNAGKSIRRRVIKSLERDDLGRLVRLNLISSSLLLTALLPRMLEQGGGHIVNVSSVSARLPIAPCWAAYQASKAGFDAWLRSVANEVRPNNIRVSSVYLPLVRTRMIEPSRFYQNMPALSPLEAAQVIAYALVTGVERVAPWWLWWGELASLLAPKLVNHLLCSWENRHG</sequence>
<comment type="caution">
    <text evidence="5">The sequence shown here is derived from an EMBL/GenBank/DDBJ whole genome shotgun (WGS) entry which is preliminary data.</text>
</comment>
<proteinExistence type="inferred from homology"/>
<organism evidence="5 6">
    <name type="scientific">Meiothermus hypogaeus</name>
    <dbReference type="NCBI Taxonomy" id="884155"/>
    <lineage>
        <taxon>Bacteria</taxon>
        <taxon>Thermotogati</taxon>
        <taxon>Deinococcota</taxon>
        <taxon>Deinococci</taxon>
        <taxon>Thermales</taxon>
        <taxon>Thermaceae</taxon>
        <taxon>Meiothermus</taxon>
    </lineage>
</organism>
<dbReference type="CDD" id="cd05233">
    <property type="entry name" value="SDR_c"/>
    <property type="match status" value="1"/>
</dbReference>
<evidence type="ECO:0000256" key="3">
    <source>
        <dbReference type="RuleBase" id="RU000363"/>
    </source>
</evidence>
<dbReference type="Proteomes" id="UP000265443">
    <property type="component" value="Unassembled WGS sequence"/>
</dbReference>
<name>A0ABX9MQV0_9DEIN</name>
<comment type="similarity">
    <text evidence="1 3">Belongs to the short-chain dehydrogenases/reductases (SDR) family.</text>
</comment>
<dbReference type="PANTHER" id="PTHR44196:SF1">
    <property type="entry name" value="DEHYDROGENASE_REDUCTASE SDR FAMILY MEMBER 7B"/>
    <property type="match status" value="1"/>
</dbReference>
<dbReference type="PRINTS" id="PR00081">
    <property type="entry name" value="GDHRDH"/>
</dbReference>
<dbReference type="EMBL" id="QWKY01000029">
    <property type="protein sequence ID" value="RIH77901.1"/>
    <property type="molecule type" value="Genomic_DNA"/>
</dbReference>
<dbReference type="EC" id="1.2.1.-" evidence="5"/>
<dbReference type="Pfam" id="PF00106">
    <property type="entry name" value="adh_short"/>
    <property type="match status" value="1"/>
</dbReference>
<dbReference type="PRINTS" id="PR00080">
    <property type="entry name" value="SDRFAMILY"/>
</dbReference>
<dbReference type="SMART" id="SM00822">
    <property type="entry name" value="PKS_KR"/>
    <property type="match status" value="1"/>
</dbReference>